<sequence length="162" mass="18205">MEQTVNKVKLVKRRLISCLTVVGLALVVSLSSDSRAFAANEYAVFTLNSNFEELSRSKARMVYRGKAKSLQGKRIEISDWPEDSSERSEFYRYLLGKDIAQMNAYWASLSFSGKARPPKEIGDASVTALIHWLQEKPNRIGYAPLDALPQEAKILYVVSGEK</sequence>
<comment type="caution">
    <text evidence="2">The sequence shown here is derived from an EMBL/GenBank/DDBJ whole genome shotgun (WGS) entry which is preliminary data.</text>
</comment>
<feature type="chain" id="PRO_5040923153" description="Phosphate ABC transporter substrate-binding protein" evidence="1">
    <location>
        <begin position="39"/>
        <end position="162"/>
    </location>
</feature>
<evidence type="ECO:0000313" key="2">
    <source>
        <dbReference type="EMBL" id="MCW8347162.1"/>
    </source>
</evidence>
<dbReference type="Proteomes" id="UP001155587">
    <property type="component" value="Unassembled WGS sequence"/>
</dbReference>
<accession>A0A9X3CP66</accession>
<reference evidence="2" key="1">
    <citation type="submission" date="2022-02" db="EMBL/GenBank/DDBJ databases">
        <title>Vibrio sp. nov, a new bacterium isolated from seawater.</title>
        <authorList>
            <person name="Yuan Y."/>
        </authorList>
    </citation>
    <scope>NUCLEOTIDE SEQUENCE</scope>
    <source>
        <strain evidence="2">ZSDZ65</strain>
    </source>
</reference>
<keyword evidence="1" id="KW-0732">Signal</keyword>
<dbReference type="SUPFAM" id="SSF53850">
    <property type="entry name" value="Periplasmic binding protein-like II"/>
    <property type="match status" value="1"/>
</dbReference>
<organism evidence="2 3">
    <name type="scientific">Vibrio qingdaonensis</name>
    <dbReference type="NCBI Taxonomy" id="2829491"/>
    <lineage>
        <taxon>Bacteria</taxon>
        <taxon>Pseudomonadati</taxon>
        <taxon>Pseudomonadota</taxon>
        <taxon>Gammaproteobacteria</taxon>
        <taxon>Vibrionales</taxon>
        <taxon>Vibrionaceae</taxon>
        <taxon>Vibrio</taxon>
    </lineage>
</organism>
<keyword evidence="3" id="KW-1185">Reference proteome</keyword>
<protein>
    <recommendedName>
        <fullName evidence="4">Phosphate ABC transporter substrate-binding protein</fullName>
    </recommendedName>
</protein>
<dbReference type="AlphaFoldDB" id="A0A9X3CP66"/>
<evidence type="ECO:0000256" key="1">
    <source>
        <dbReference type="SAM" id="SignalP"/>
    </source>
</evidence>
<dbReference type="RefSeq" id="WP_265675695.1">
    <property type="nucleotide sequence ID" value="NZ_JAKRRY010000019.1"/>
</dbReference>
<dbReference type="EMBL" id="JAKRRY010000019">
    <property type="protein sequence ID" value="MCW8347162.1"/>
    <property type="molecule type" value="Genomic_DNA"/>
</dbReference>
<evidence type="ECO:0008006" key="4">
    <source>
        <dbReference type="Google" id="ProtNLM"/>
    </source>
</evidence>
<name>A0A9X3CP66_9VIBR</name>
<proteinExistence type="predicted"/>
<evidence type="ECO:0000313" key="3">
    <source>
        <dbReference type="Proteomes" id="UP001155587"/>
    </source>
</evidence>
<feature type="signal peptide" evidence="1">
    <location>
        <begin position="1"/>
        <end position="38"/>
    </location>
</feature>
<gene>
    <name evidence="2" type="ORF">MD535_14245</name>
</gene>